<dbReference type="GO" id="GO:0006508">
    <property type="term" value="P:proteolysis"/>
    <property type="evidence" value="ECO:0007669"/>
    <property type="project" value="UniProtKB-KW"/>
</dbReference>
<dbReference type="VEuPathDB" id="VectorBase:SCAU013282"/>
<dbReference type="InterPro" id="IPR003653">
    <property type="entry name" value="Peptidase_C48_C"/>
</dbReference>
<evidence type="ECO:0000256" key="3">
    <source>
        <dbReference type="ARBA" id="ARBA00022801"/>
    </source>
</evidence>
<dbReference type="GO" id="GO:0008234">
    <property type="term" value="F:cysteine-type peptidase activity"/>
    <property type="evidence" value="ECO:0007669"/>
    <property type="project" value="InterPro"/>
</dbReference>
<evidence type="ECO:0000313" key="6">
    <source>
        <dbReference type="Proteomes" id="UP000095300"/>
    </source>
</evidence>
<sequence length="302" mass="35024">MMGVFVEPDPKKHRISNSPVESYFNVIKKYTIEGRCNIRSADYVRRSMTYIKAKLKEVGNECLDSDISFKKTKARNQPLDEEHWRRTPHKAKRTFNKNLVFEKLVKKYNMLPRKKKNDRYVLLKFDDIYQKRSMDVTFPPTIDISEFKSLEGTNFLYSNVVDIFITIQLSIHGSQLTKSFNCEEGAHYFYSDTDQQLPIENYKQVIIPIIHQSHFTLVIINTENKTFTFIDPLGECKGKLDHLLTTFVSKNNATSYIPTTVPHAIQADTFNCDVHVCQFVEAILTSSDLRSIENPNTSQTQS</sequence>
<dbReference type="AlphaFoldDB" id="A0A1I8Q2I5"/>
<dbReference type="Pfam" id="PF02902">
    <property type="entry name" value="Peptidase_C48"/>
    <property type="match status" value="1"/>
</dbReference>
<dbReference type="Gene3D" id="3.40.395.10">
    <property type="entry name" value="Adenoviral Proteinase, Chain A"/>
    <property type="match status" value="1"/>
</dbReference>
<keyword evidence="2" id="KW-0645">Protease</keyword>
<evidence type="ECO:0000256" key="2">
    <source>
        <dbReference type="ARBA" id="ARBA00022670"/>
    </source>
</evidence>
<feature type="domain" description="Ubiquitin-like protease family profile" evidence="4">
    <location>
        <begin position="188"/>
        <end position="287"/>
    </location>
</feature>
<evidence type="ECO:0000313" key="5">
    <source>
        <dbReference type="EnsemblMetazoa" id="SCAU013282-PA"/>
    </source>
</evidence>
<dbReference type="InterPro" id="IPR038765">
    <property type="entry name" value="Papain-like_cys_pep_sf"/>
</dbReference>
<name>A0A1I8Q2I5_STOCA</name>
<keyword evidence="3" id="KW-0378">Hydrolase</keyword>
<organism evidence="5 6">
    <name type="scientific">Stomoxys calcitrans</name>
    <name type="common">Stable fly</name>
    <name type="synonym">Conops calcitrans</name>
    <dbReference type="NCBI Taxonomy" id="35570"/>
    <lineage>
        <taxon>Eukaryota</taxon>
        <taxon>Metazoa</taxon>
        <taxon>Ecdysozoa</taxon>
        <taxon>Arthropoda</taxon>
        <taxon>Hexapoda</taxon>
        <taxon>Insecta</taxon>
        <taxon>Pterygota</taxon>
        <taxon>Neoptera</taxon>
        <taxon>Endopterygota</taxon>
        <taxon>Diptera</taxon>
        <taxon>Brachycera</taxon>
        <taxon>Muscomorpha</taxon>
        <taxon>Muscoidea</taxon>
        <taxon>Muscidae</taxon>
        <taxon>Stomoxys</taxon>
    </lineage>
</organism>
<evidence type="ECO:0000256" key="1">
    <source>
        <dbReference type="ARBA" id="ARBA00005234"/>
    </source>
</evidence>
<comment type="similarity">
    <text evidence="1">Belongs to the peptidase C48 family.</text>
</comment>
<proteinExistence type="inferred from homology"/>
<gene>
    <name evidence="5" type="primary">106095326</name>
</gene>
<protein>
    <recommendedName>
        <fullName evidence="4">Ubiquitin-like protease family profile domain-containing protein</fullName>
    </recommendedName>
</protein>
<evidence type="ECO:0000259" key="4">
    <source>
        <dbReference type="Pfam" id="PF02902"/>
    </source>
</evidence>
<dbReference type="Proteomes" id="UP000095300">
    <property type="component" value="Unassembled WGS sequence"/>
</dbReference>
<dbReference type="SUPFAM" id="SSF54001">
    <property type="entry name" value="Cysteine proteinases"/>
    <property type="match status" value="1"/>
</dbReference>
<keyword evidence="6" id="KW-1185">Reference proteome</keyword>
<reference evidence="5" key="1">
    <citation type="submission" date="2020-05" db="UniProtKB">
        <authorList>
            <consortium name="EnsemblMetazoa"/>
        </authorList>
    </citation>
    <scope>IDENTIFICATION</scope>
    <source>
        <strain evidence="5">USDA</strain>
    </source>
</reference>
<accession>A0A1I8Q2I5</accession>
<dbReference type="EnsemblMetazoa" id="SCAU013282-RA">
    <property type="protein sequence ID" value="SCAU013282-PA"/>
    <property type="gene ID" value="SCAU013282"/>
</dbReference>